<comment type="caution">
    <text evidence="4">The sequence shown here is derived from an EMBL/GenBank/DDBJ whole genome shotgun (WGS) entry which is preliminary data.</text>
</comment>
<dbReference type="PANTHER" id="PTHR33375">
    <property type="entry name" value="CHROMOSOME-PARTITIONING PROTEIN PARB-RELATED"/>
    <property type="match status" value="1"/>
</dbReference>
<dbReference type="InterPro" id="IPR003115">
    <property type="entry name" value="ParB_N"/>
</dbReference>
<dbReference type="GO" id="GO:0007059">
    <property type="term" value="P:chromosome segregation"/>
    <property type="evidence" value="ECO:0007669"/>
    <property type="project" value="TreeGrafter"/>
</dbReference>
<name>A0A4Q8ADQ4_9MICC</name>
<dbReference type="Pfam" id="PF02195">
    <property type="entry name" value="ParB_N"/>
    <property type="match status" value="1"/>
</dbReference>
<dbReference type="InterPro" id="IPR004437">
    <property type="entry name" value="ParB/RepB/Spo0J"/>
</dbReference>
<reference evidence="4 5" key="1">
    <citation type="submission" date="2019-02" db="EMBL/GenBank/DDBJ databases">
        <title>Sequencing the genomes of 1000 actinobacteria strains.</title>
        <authorList>
            <person name="Klenk H.-P."/>
        </authorList>
    </citation>
    <scope>NUCLEOTIDE SEQUENCE [LARGE SCALE GENOMIC DNA]</scope>
    <source>
        <strain evidence="4 5">DSM 17364</strain>
    </source>
</reference>
<dbReference type="PANTHER" id="PTHR33375:SF1">
    <property type="entry name" value="CHROMOSOME-PARTITIONING PROTEIN PARB-RELATED"/>
    <property type="match status" value="1"/>
</dbReference>
<sequence length="469" mass="52708">MMKLETIQIEKIRPNAANIRTVADDDHIERLAGDIKTMGVQNPLRVYPDPDVDGDYRLQDGHRRRLAAIRANLSEVPCVVVDEPQTHELGDLDVMMTTGRNHKLLTVAEEAQAFQTMLDLGRSESTIGKKFKQPRSAVLAKARVTKAPEDIQKKYATGQLSIDALIELQKVEDAGDPEVTAQVHESLGGARWALDRDGMIRLIGSARGTVAKRREVQQLEAVGAKQGKYDIAYDGRHKQVTDELSDEEHAAAGHKFLVHDAGLEGGEVETKWFAPTSTPKVALTEAEKARKELLRALRGQLPVSAEVRHRHYIDRVQDRQAGGYPADLDMLRRLLEREVYSVPDEILVEVTGIPKGFEGDYYGHAKEWNAWRDRLEKKIQKFSWQQLVRLATLGEYWDAAEKPLAKPEGWQIRGERAHMRRIWQENVAAWFGHEWDSVEQQAMGVREPETEPASDADGGEDEAADDDAA</sequence>
<dbReference type="Proteomes" id="UP000292685">
    <property type="component" value="Unassembled WGS sequence"/>
</dbReference>
<protein>
    <submittedName>
        <fullName evidence="4">ParB/RepB/Spo0J family partition protein</fullName>
    </submittedName>
</protein>
<dbReference type="NCBIfam" id="TIGR00180">
    <property type="entry name" value="parB_part"/>
    <property type="match status" value="1"/>
</dbReference>
<dbReference type="SMART" id="SM00470">
    <property type="entry name" value="ParB"/>
    <property type="match status" value="1"/>
</dbReference>
<dbReference type="SUPFAM" id="SSF109709">
    <property type="entry name" value="KorB DNA-binding domain-like"/>
    <property type="match status" value="1"/>
</dbReference>
<proteinExistence type="inferred from homology"/>
<feature type="region of interest" description="Disordered" evidence="2">
    <location>
        <begin position="440"/>
        <end position="469"/>
    </location>
</feature>
<dbReference type="SUPFAM" id="SSF110849">
    <property type="entry name" value="ParB/Sulfiredoxin"/>
    <property type="match status" value="1"/>
</dbReference>
<evidence type="ECO:0000313" key="5">
    <source>
        <dbReference type="Proteomes" id="UP000292685"/>
    </source>
</evidence>
<dbReference type="InterPro" id="IPR050336">
    <property type="entry name" value="Chromosome_partition/occlusion"/>
</dbReference>
<dbReference type="EMBL" id="SHLA01000001">
    <property type="protein sequence ID" value="RZU61763.1"/>
    <property type="molecule type" value="Genomic_DNA"/>
</dbReference>
<dbReference type="InterPro" id="IPR036086">
    <property type="entry name" value="ParB/Sulfiredoxin_sf"/>
</dbReference>
<evidence type="ECO:0000259" key="3">
    <source>
        <dbReference type="SMART" id="SM00470"/>
    </source>
</evidence>
<keyword evidence="5" id="KW-1185">Reference proteome</keyword>
<dbReference type="Gene3D" id="3.90.1530.10">
    <property type="entry name" value="Conserved hypothetical protein from pyrococcus furiosus pfu- 392566-001, ParB domain"/>
    <property type="match status" value="1"/>
</dbReference>
<feature type="compositionally biased region" description="Acidic residues" evidence="2">
    <location>
        <begin position="450"/>
        <end position="469"/>
    </location>
</feature>
<dbReference type="GO" id="GO:0045881">
    <property type="term" value="P:positive regulation of sporulation resulting in formation of a cellular spore"/>
    <property type="evidence" value="ECO:0007669"/>
    <property type="project" value="TreeGrafter"/>
</dbReference>
<dbReference type="RefSeq" id="WP_165391901.1">
    <property type="nucleotide sequence ID" value="NZ_SHLA01000001.1"/>
</dbReference>
<organism evidence="4 5">
    <name type="scientific">Zhihengliuella halotolerans</name>
    <dbReference type="NCBI Taxonomy" id="370736"/>
    <lineage>
        <taxon>Bacteria</taxon>
        <taxon>Bacillati</taxon>
        <taxon>Actinomycetota</taxon>
        <taxon>Actinomycetes</taxon>
        <taxon>Micrococcales</taxon>
        <taxon>Micrococcaceae</taxon>
        <taxon>Zhihengliuella</taxon>
    </lineage>
</organism>
<dbReference type="GO" id="GO:0005694">
    <property type="term" value="C:chromosome"/>
    <property type="evidence" value="ECO:0007669"/>
    <property type="project" value="TreeGrafter"/>
</dbReference>
<accession>A0A4Q8ADQ4</accession>
<feature type="domain" description="ParB-like N-terminal" evidence="3">
    <location>
        <begin position="5"/>
        <end position="95"/>
    </location>
</feature>
<comment type="similarity">
    <text evidence="1">Belongs to the ParB family.</text>
</comment>
<dbReference type="AlphaFoldDB" id="A0A4Q8ADQ4"/>
<evidence type="ECO:0000256" key="2">
    <source>
        <dbReference type="SAM" id="MobiDB-lite"/>
    </source>
</evidence>
<evidence type="ECO:0000313" key="4">
    <source>
        <dbReference type="EMBL" id="RZU61763.1"/>
    </source>
</evidence>
<evidence type="ECO:0000256" key="1">
    <source>
        <dbReference type="ARBA" id="ARBA00006295"/>
    </source>
</evidence>
<gene>
    <name evidence="4" type="ORF">EV380_1341</name>
</gene>
<dbReference type="GO" id="GO:0003677">
    <property type="term" value="F:DNA binding"/>
    <property type="evidence" value="ECO:0007669"/>
    <property type="project" value="InterPro"/>
</dbReference>
<dbReference type="Gene3D" id="1.10.10.2830">
    <property type="match status" value="1"/>
</dbReference>